<proteinExistence type="predicted"/>
<reference evidence="2" key="1">
    <citation type="journal article" date="2008" name="Nat. Genet.">
        <title>The Pristionchus pacificus genome provides a unique perspective on nematode lifestyle and parasitism.</title>
        <authorList>
            <person name="Dieterich C."/>
            <person name="Clifton S.W."/>
            <person name="Schuster L.N."/>
            <person name="Chinwalla A."/>
            <person name="Delehaunty K."/>
            <person name="Dinkelacker I."/>
            <person name="Fulton L."/>
            <person name="Fulton R."/>
            <person name="Godfrey J."/>
            <person name="Minx P."/>
            <person name="Mitreva M."/>
            <person name="Roeseler W."/>
            <person name="Tian H."/>
            <person name="Witte H."/>
            <person name="Yang S.P."/>
            <person name="Wilson R.K."/>
            <person name="Sommer R.J."/>
        </authorList>
    </citation>
    <scope>NUCLEOTIDE SEQUENCE [LARGE SCALE GENOMIC DNA]</scope>
    <source>
        <strain evidence="2">PS312</strain>
    </source>
</reference>
<dbReference type="AlphaFoldDB" id="A0A2A6CGN7"/>
<gene>
    <name evidence="1" type="primary">WBGene00284665</name>
</gene>
<accession>A0A8R1Z7G2</accession>
<evidence type="ECO:0000313" key="1">
    <source>
        <dbReference type="EnsemblMetazoa" id="PPA46296.1"/>
    </source>
</evidence>
<organism evidence="1 2">
    <name type="scientific">Pristionchus pacificus</name>
    <name type="common">Parasitic nematode worm</name>
    <dbReference type="NCBI Taxonomy" id="54126"/>
    <lineage>
        <taxon>Eukaryota</taxon>
        <taxon>Metazoa</taxon>
        <taxon>Ecdysozoa</taxon>
        <taxon>Nematoda</taxon>
        <taxon>Chromadorea</taxon>
        <taxon>Rhabditida</taxon>
        <taxon>Rhabditina</taxon>
        <taxon>Diplogasteromorpha</taxon>
        <taxon>Diplogasteroidea</taxon>
        <taxon>Neodiplogasteridae</taxon>
        <taxon>Pristionchus</taxon>
    </lineage>
</organism>
<protein>
    <submittedName>
        <fullName evidence="1">Uncharacterized protein</fullName>
    </submittedName>
</protein>
<name>A0A2A6CGN7_PRIPA</name>
<reference evidence="1" key="2">
    <citation type="submission" date="2022-06" db="UniProtKB">
        <authorList>
            <consortium name="EnsemblMetazoa"/>
        </authorList>
    </citation>
    <scope>IDENTIFICATION</scope>
    <source>
        <strain evidence="1">PS312</strain>
    </source>
</reference>
<evidence type="ECO:0000313" key="2">
    <source>
        <dbReference type="Proteomes" id="UP000005239"/>
    </source>
</evidence>
<dbReference type="Proteomes" id="UP000005239">
    <property type="component" value="Unassembled WGS sequence"/>
</dbReference>
<keyword evidence="2" id="KW-1185">Reference proteome</keyword>
<accession>A0A2A6CGN7</accession>
<dbReference type="EnsemblMetazoa" id="PPA46296.1">
    <property type="protein sequence ID" value="PPA46296.1"/>
    <property type="gene ID" value="WBGene00284665"/>
</dbReference>
<sequence>MAKGVALIPSPRKSTGSREEWDAGNLIAPPSSLAKLRGEGTRLSVTVPDHKARVLKHESK</sequence>